<name>A0A7W6C2E7_9HYPH</name>
<organism evidence="3 4">
    <name type="scientific">Aureimonas phyllosphaerae</name>
    <dbReference type="NCBI Taxonomy" id="1166078"/>
    <lineage>
        <taxon>Bacteria</taxon>
        <taxon>Pseudomonadati</taxon>
        <taxon>Pseudomonadota</taxon>
        <taxon>Alphaproteobacteria</taxon>
        <taxon>Hyphomicrobiales</taxon>
        <taxon>Aurantimonadaceae</taxon>
        <taxon>Aureimonas</taxon>
    </lineage>
</organism>
<dbReference type="RefSeq" id="WP_090965300.1">
    <property type="nucleotide sequence ID" value="NZ_FOOA01000017.1"/>
</dbReference>
<dbReference type="Proteomes" id="UP000531216">
    <property type="component" value="Unassembled WGS sequence"/>
</dbReference>
<evidence type="ECO:0000256" key="1">
    <source>
        <dbReference type="SAM" id="MobiDB-lite"/>
    </source>
</evidence>
<dbReference type="AlphaFoldDB" id="A0A7W6C2E7"/>
<feature type="domain" description="PIN like" evidence="2">
    <location>
        <begin position="52"/>
        <end position="276"/>
    </location>
</feature>
<comment type="caution">
    <text evidence="3">The sequence shown here is derived from an EMBL/GenBank/DDBJ whole genome shotgun (WGS) entry which is preliminary data.</text>
</comment>
<evidence type="ECO:0000259" key="2">
    <source>
        <dbReference type="Pfam" id="PF18476"/>
    </source>
</evidence>
<keyword evidence="4" id="KW-1185">Reference proteome</keyword>
<reference evidence="3 4" key="1">
    <citation type="submission" date="2020-08" db="EMBL/GenBank/DDBJ databases">
        <title>Genomic Encyclopedia of Type Strains, Phase IV (KMG-IV): sequencing the most valuable type-strain genomes for metagenomic binning, comparative biology and taxonomic classification.</title>
        <authorList>
            <person name="Goeker M."/>
        </authorList>
    </citation>
    <scope>NUCLEOTIDE SEQUENCE [LARGE SCALE GENOMIC DNA]</scope>
    <source>
        <strain evidence="3 4">DSM 25024</strain>
    </source>
</reference>
<dbReference type="OrthoDB" id="9182727at2"/>
<dbReference type="Pfam" id="PF18476">
    <property type="entry name" value="PIN_8"/>
    <property type="match status" value="1"/>
</dbReference>
<evidence type="ECO:0000313" key="3">
    <source>
        <dbReference type="EMBL" id="MBB3937227.1"/>
    </source>
</evidence>
<sequence>MRSSQVGRRPPQIDRSRVAPIWSGPLVGRKPEPVEAYLKRIADLTTDERTHFYLDASFLMWMAKVGKEARDEFFGWQAHVGSSRFHVPLWAAHEFHKHRIKGTVSTELKSEIRAFDVAAGNVYEKLRVYRSDQMFGFKGSGSMFLDEFRRTVQPLRSMLKLVERSTHVEASVQDVADYVDARLLSGPLHEVIADIDHDEIVRNRGSLPPGFKDAHKRTSRGNGGGSEQTGGDDNSFGDLAFWREVLRHAGRLEAAATVILTADRKNDWFENHHGHAGLPPDVHKRLGRPKPIPAPHPLLTREAFDRGAGCLVLLDPMYCAVVVERSGRAADNLASAALDINLPESEKKQKAVLGWARRFGAEARLLGEVSEFAPSPDEDDTAAAEYEEFDPALLDIDLLKAAAVPGEPAASVVAGLATGDAATRTAMLVGLDLERLESWDPAALVALGRATFDAAERGDAAALGFVSRLRDDAPALPPAVRDPLYFGALSALYLDDRLDMRTPSGSALGLMLLGLATTPEGRAPATALGDLLNDGRLLHRPGDVGMLEIEVLAKPSADNKAPADLQAIKMNGRDLITTLQVDEKLRFARLLGEPGGIVKASVGSLLEIVARFHLLPLRLIKTETNLDVVVAVPEFAGIELDR</sequence>
<dbReference type="InterPro" id="IPR041578">
    <property type="entry name" value="PIN_8"/>
</dbReference>
<dbReference type="EMBL" id="JACIDO010000007">
    <property type="protein sequence ID" value="MBB3937227.1"/>
    <property type="molecule type" value="Genomic_DNA"/>
</dbReference>
<proteinExistence type="predicted"/>
<protein>
    <recommendedName>
        <fullName evidence="2">PIN like domain-containing protein</fullName>
    </recommendedName>
</protein>
<gene>
    <name evidence="3" type="ORF">GGR05_003392</name>
</gene>
<feature type="region of interest" description="Disordered" evidence="1">
    <location>
        <begin position="204"/>
        <end position="233"/>
    </location>
</feature>
<accession>A0A7W6C2E7</accession>
<evidence type="ECO:0000313" key="4">
    <source>
        <dbReference type="Proteomes" id="UP000531216"/>
    </source>
</evidence>